<keyword evidence="4" id="KW-0256">Endoplasmic reticulum</keyword>
<dbReference type="GO" id="GO:0006670">
    <property type="term" value="P:sphingosine metabolic process"/>
    <property type="evidence" value="ECO:0007669"/>
    <property type="project" value="TreeGrafter"/>
</dbReference>
<keyword evidence="3" id="KW-0378">Hydrolase</keyword>
<dbReference type="PANTHER" id="PTHR14969:SF28">
    <property type="entry name" value="DIHYDROSPHINGOSINE 1-PHOSPHATE PHOSPHATASE LCB3-RELATED"/>
    <property type="match status" value="1"/>
</dbReference>
<protein>
    <recommendedName>
        <fullName evidence="9">Phosphatidic acid phosphatase type 2/haloperoxidase domain-containing protein</fullName>
    </recommendedName>
</protein>
<feature type="transmembrane region" description="Helical" evidence="8">
    <location>
        <begin position="284"/>
        <end position="300"/>
    </location>
</feature>
<dbReference type="FunCoup" id="F2U484">
    <property type="interactions" value="535"/>
</dbReference>
<keyword evidence="5 8" id="KW-1133">Transmembrane helix</keyword>
<accession>F2U484</accession>
<name>F2U484_SALR5</name>
<dbReference type="InterPro" id="IPR036938">
    <property type="entry name" value="PAP2/HPO_sf"/>
</dbReference>
<feature type="transmembrane region" description="Helical" evidence="8">
    <location>
        <begin position="397"/>
        <end position="415"/>
    </location>
</feature>
<dbReference type="InterPro" id="IPR000326">
    <property type="entry name" value="PAP2/HPO"/>
</dbReference>
<dbReference type="GO" id="GO:0005789">
    <property type="term" value="C:endoplasmic reticulum membrane"/>
    <property type="evidence" value="ECO:0007669"/>
    <property type="project" value="UniProtKB-SubCell"/>
</dbReference>
<feature type="domain" description="Phosphatidic acid phosphatase type 2/haloperoxidase" evidence="9">
    <location>
        <begin position="145"/>
        <end position="266"/>
    </location>
</feature>
<feature type="transmembrane region" description="Helical" evidence="8">
    <location>
        <begin position="251"/>
        <end position="272"/>
    </location>
</feature>
<feature type="transmembrane region" description="Helical" evidence="8">
    <location>
        <begin position="220"/>
        <end position="245"/>
    </location>
</feature>
<dbReference type="STRING" id="946362.F2U484"/>
<dbReference type="GeneID" id="16076272"/>
<comment type="subcellular location">
    <subcellularLocation>
        <location evidence="1">Endoplasmic reticulum membrane</location>
        <topology evidence="1">Multi-pass membrane protein</topology>
    </subcellularLocation>
</comment>
<dbReference type="OrthoDB" id="301434at2759"/>
<dbReference type="InParanoid" id="F2U484"/>
<keyword evidence="2 8" id="KW-0812">Transmembrane</keyword>
<organism evidence="11">
    <name type="scientific">Salpingoeca rosetta (strain ATCC 50818 / BSB-021)</name>
    <dbReference type="NCBI Taxonomy" id="946362"/>
    <lineage>
        <taxon>Eukaryota</taxon>
        <taxon>Choanoflagellata</taxon>
        <taxon>Craspedida</taxon>
        <taxon>Salpingoecidae</taxon>
        <taxon>Salpingoeca</taxon>
    </lineage>
</organism>
<gene>
    <name evidence="10" type="ORF">PTSG_03097</name>
</gene>
<evidence type="ECO:0000313" key="10">
    <source>
        <dbReference type="EMBL" id="EGD82450.1"/>
    </source>
</evidence>
<evidence type="ECO:0000256" key="2">
    <source>
        <dbReference type="ARBA" id="ARBA00022692"/>
    </source>
</evidence>
<evidence type="ECO:0000259" key="9">
    <source>
        <dbReference type="SMART" id="SM00014"/>
    </source>
</evidence>
<dbReference type="Pfam" id="PF01569">
    <property type="entry name" value="PAP2"/>
    <property type="match status" value="1"/>
</dbReference>
<dbReference type="PANTHER" id="PTHR14969">
    <property type="entry name" value="SPHINGOSINE-1-PHOSPHATE PHOSPHOHYDROLASE"/>
    <property type="match status" value="1"/>
</dbReference>
<dbReference type="KEGG" id="sre:PTSG_03097"/>
<comment type="similarity">
    <text evidence="7">Belongs to the type 2 lipid phosphate phosphatase family.</text>
</comment>
<dbReference type="Proteomes" id="UP000007799">
    <property type="component" value="Unassembled WGS sequence"/>
</dbReference>
<evidence type="ECO:0000313" key="11">
    <source>
        <dbReference type="Proteomes" id="UP000007799"/>
    </source>
</evidence>
<dbReference type="Gene3D" id="1.20.144.10">
    <property type="entry name" value="Phosphatidic acid phosphatase type 2/haloperoxidase"/>
    <property type="match status" value="1"/>
</dbReference>
<dbReference type="SUPFAM" id="SSF48317">
    <property type="entry name" value="Acid phosphatase/Vanadium-dependent haloperoxidase"/>
    <property type="match status" value="1"/>
</dbReference>
<evidence type="ECO:0000256" key="7">
    <source>
        <dbReference type="ARBA" id="ARBA00038324"/>
    </source>
</evidence>
<evidence type="ECO:0000256" key="5">
    <source>
        <dbReference type="ARBA" id="ARBA00022989"/>
    </source>
</evidence>
<feature type="transmembrane region" description="Helical" evidence="8">
    <location>
        <begin position="103"/>
        <end position="126"/>
    </location>
</feature>
<evidence type="ECO:0000256" key="3">
    <source>
        <dbReference type="ARBA" id="ARBA00022801"/>
    </source>
</evidence>
<proteinExistence type="inferred from homology"/>
<evidence type="ECO:0000256" key="8">
    <source>
        <dbReference type="SAM" id="Phobius"/>
    </source>
</evidence>
<dbReference type="EMBL" id="GL832961">
    <property type="protein sequence ID" value="EGD82450.1"/>
    <property type="molecule type" value="Genomic_DNA"/>
</dbReference>
<evidence type="ECO:0000256" key="4">
    <source>
        <dbReference type="ARBA" id="ARBA00022824"/>
    </source>
</evidence>
<dbReference type="AlphaFoldDB" id="F2U484"/>
<reference evidence="10" key="1">
    <citation type="submission" date="2009-08" db="EMBL/GenBank/DDBJ databases">
        <title>Annotation of Salpingoeca rosetta.</title>
        <authorList>
            <consortium name="The Broad Institute Genome Sequencing Platform"/>
            <person name="Russ C."/>
            <person name="Cuomo C."/>
            <person name="Burger G."/>
            <person name="Gray M.W."/>
            <person name="Holland P.W.H."/>
            <person name="King N."/>
            <person name="Lang F.B.F."/>
            <person name="Roger A.J."/>
            <person name="Ruiz-Trillo I."/>
            <person name="Young S.K."/>
            <person name="Zeng Q."/>
            <person name="Gargeya S."/>
            <person name="Alvarado L."/>
            <person name="Berlin A."/>
            <person name="Chapman S.B."/>
            <person name="Chen Z."/>
            <person name="Freedman E."/>
            <person name="Gellesch M."/>
            <person name="Goldberg J."/>
            <person name="Griggs A."/>
            <person name="Gujja S."/>
            <person name="Heilman E."/>
            <person name="Heiman D."/>
            <person name="Howarth C."/>
            <person name="Mehta T."/>
            <person name="Neiman D."/>
            <person name="Pearson M."/>
            <person name="Roberts A."/>
            <person name="Saif S."/>
            <person name="Shea T."/>
            <person name="Shenoy N."/>
            <person name="Sisk P."/>
            <person name="Stolte C."/>
            <person name="Sykes S."/>
            <person name="White J."/>
            <person name="Yandava C."/>
            <person name="Haas B."/>
            <person name="Nusbaum C."/>
            <person name="Birren B."/>
        </authorList>
    </citation>
    <scope>NUCLEOTIDE SEQUENCE [LARGE SCALE GENOMIC DNA]</scope>
    <source>
        <strain evidence="10">ATCC 50818</strain>
    </source>
</reference>
<feature type="transmembrane region" description="Helical" evidence="8">
    <location>
        <begin position="341"/>
        <end position="366"/>
    </location>
</feature>
<dbReference type="OMA" id="ARAMIGC"/>
<dbReference type="eggNOG" id="KOG2822">
    <property type="taxonomic scope" value="Eukaryota"/>
</dbReference>
<evidence type="ECO:0000256" key="6">
    <source>
        <dbReference type="ARBA" id="ARBA00023136"/>
    </source>
</evidence>
<dbReference type="GO" id="GO:0042392">
    <property type="term" value="F:sphingosine-1-phosphate phosphatase activity"/>
    <property type="evidence" value="ECO:0007669"/>
    <property type="project" value="TreeGrafter"/>
</dbReference>
<sequence>MSSSMVNEAVDTADLSLSTETKPVVPDDFQTEEVEGSFLKSMLVPLLMPHIRHSSFTNVPWFQAVCGEKQGEPESTEPPLVTEAWHDPEVGILFRSINFVLSVLFHMGAFIGSEAFYITMFPYVFWNIDTGLGSSQAFSSLLHGRRIITMWGLSMYLGQYLKDHLQLPRPYVLNKAVRSLESQWVAEYGFPSTHTIAVVGQACIVVYHTHRMDYEGKGDYPLLFALAVATFVVVCTTAGRVYLGVHSIPDLIGGFVIAGVLFSVFLGLENTFERFLLTNPASRWAPTVMCIIFLLAYPRLKHWSPAYGDTAVILGACNGVWVTQMDFVVPGLPLDWRSMPALTWFILSTTRLVVGFLTLALVRLVVKTTMRTLLLRLLGKTDKKPEHRYEIDVPTKFVCYSCVGLAAVILVPKIFELIGLHA</sequence>
<evidence type="ECO:0000256" key="1">
    <source>
        <dbReference type="ARBA" id="ARBA00004477"/>
    </source>
</evidence>
<dbReference type="RefSeq" id="XP_004995686.1">
    <property type="nucleotide sequence ID" value="XM_004995629.1"/>
</dbReference>
<dbReference type="SMART" id="SM00014">
    <property type="entry name" value="acidPPc"/>
    <property type="match status" value="1"/>
</dbReference>
<keyword evidence="11" id="KW-1185">Reference proteome</keyword>
<keyword evidence="6 8" id="KW-0472">Membrane</keyword>